<dbReference type="InterPro" id="IPR054559">
    <property type="entry name" value="PSMD12-CSN4-like_N"/>
</dbReference>
<dbReference type="SMART" id="SM00088">
    <property type="entry name" value="PINT"/>
    <property type="match status" value="1"/>
</dbReference>
<dbReference type="InterPro" id="IPR036388">
    <property type="entry name" value="WH-like_DNA-bd_sf"/>
</dbReference>
<dbReference type="InterPro" id="IPR040134">
    <property type="entry name" value="PSMD12/CSN4"/>
</dbReference>
<protein>
    <recommendedName>
        <fullName evidence="4">COP9 signalosome complex subunit 4</fullName>
    </recommendedName>
</protein>
<dbReference type="GO" id="GO:0008180">
    <property type="term" value="C:COP9 signalosome"/>
    <property type="evidence" value="ECO:0007669"/>
    <property type="project" value="UniProtKB-KW"/>
</dbReference>
<dbReference type="PROSITE" id="PS50250">
    <property type="entry name" value="PCI"/>
    <property type="match status" value="1"/>
</dbReference>
<evidence type="ECO:0000256" key="3">
    <source>
        <dbReference type="ARBA" id="ARBA00010417"/>
    </source>
</evidence>
<keyword evidence="7" id="KW-0539">Nucleus</keyword>
<gene>
    <name evidence="9" type="ORF">L211DRAFT_861146</name>
</gene>
<dbReference type="InterPro" id="IPR036390">
    <property type="entry name" value="WH_DNA-bd_sf"/>
</dbReference>
<comment type="similarity">
    <text evidence="3">Belongs to the CSN4 family.</text>
</comment>
<dbReference type="Pfam" id="PF01399">
    <property type="entry name" value="PCI"/>
    <property type="match status" value="1"/>
</dbReference>
<evidence type="ECO:0000256" key="1">
    <source>
        <dbReference type="ARBA" id="ARBA00004123"/>
    </source>
</evidence>
<evidence type="ECO:0000256" key="7">
    <source>
        <dbReference type="ARBA" id="ARBA00023242"/>
    </source>
</evidence>
<evidence type="ECO:0000256" key="4">
    <source>
        <dbReference type="ARBA" id="ARBA00014881"/>
    </source>
</evidence>
<evidence type="ECO:0000313" key="10">
    <source>
        <dbReference type="Proteomes" id="UP000267821"/>
    </source>
</evidence>
<keyword evidence="5" id="KW-0963">Cytoplasm</keyword>
<name>A0A3N4LSD7_9PEZI</name>
<dbReference type="EMBL" id="ML121536">
    <property type="protein sequence ID" value="RPB25824.1"/>
    <property type="molecule type" value="Genomic_DNA"/>
</dbReference>
<dbReference type="OrthoDB" id="295656at2759"/>
<evidence type="ECO:0000313" key="9">
    <source>
        <dbReference type="EMBL" id="RPB25824.1"/>
    </source>
</evidence>
<reference evidence="9 10" key="1">
    <citation type="journal article" date="2018" name="Nat. Ecol. Evol.">
        <title>Pezizomycetes genomes reveal the molecular basis of ectomycorrhizal truffle lifestyle.</title>
        <authorList>
            <person name="Murat C."/>
            <person name="Payen T."/>
            <person name="Noel B."/>
            <person name="Kuo A."/>
            <person name="Morin E."/>
            <person name="Chen J."/>
            <person name="Kohler A."/>
            <person name="Krizsan K."/>
            <person name="Balestrini R."/>
            <person name="Da Silva C."/>
            <person name="Montanini B."/>
            <person name="Hainaut M."/>
            <person name="Levati E."/>
            <person name="Barry K.W."/>
            <person name="Belfiori B."/>
            <person name="Cichocki N."/>
            <person name="Clum A."/>
            <person name="Dockter R.B."/>
            <person name="Fauchery L."/>
            <person name="Guy J."/>
            <person name="Iotti M."/>
            <person name="Le Tacon F."/>
            <person name="Lindquist E.A."/>
            <person name="Lipzen A."/>
            <person name="Malagnac F."/>
            <person name="Mello A."/>
            <person name="Molinier V."/>
            <person name="Miyauchi S."/>
            <person name="Poulain J."/>
            <person name="Riccioni C."/>
            <person name="Rubini A."/>
            <person name="Sitrit Y."/>
            <person name="Splivallo R."/>
            <person name="Traeger S."/>
            <person name="Wang M."/>
            <person name="Zifcakova L."/>
            <person name="Wipf D."/>
            <person name="Zambonelli A."/>
            <person name="Paolocci F."/>
            <person name="Nowrousian M."/>
            <person name="Ottonello S."/>
            <person name="Baldrian P."/>
            <person name="Spatafora J.W."/>
            <person name="Henrissat B."/>
            <person name="Nagy L.G."/>
            <person name="Aury J.M."/>
            <person name="Wincker P."/>
            <person name="Grigoriev I.V."/>
            <person name="Bonfante P."/>
            <person name="Martin F.M."/>
        </authorList>
    </citation>
    <scope>NUCLEOTIDE SEQUENCE [LARGE SCALE GENOMIC DNA]</scope>
    <source>
        <strain evidence="9 10">ATCC MYA-4762</strain>
    </source>
</reference>
<dbReference type="Pfam" id="PF22241">
    <property type="entry name" value="PSMD12-CSN4_N"/>
    <property type="match status" value="1"/>
</dbReference>
<feature type="domain" description="PCI" evidence="8">
    <location>
        <begin position="204"/>
        <end position="374"/>
    </location>
</feature>
<accession>A0A3N4LSD7</accession>
<evidence type="ECO:0000256" key="5">
    <source>
        <dbReference type="ARBA" id="ARBA00022490"/>
    </source>
</evidence>
<dbReference type="STRING" id="1051890.A0A3N4LSD7"/>
<evidence type="ECO:0000256" key="6">
    <source>
        <dbReference type="ARBA" id="ARBA00022790"/>
    </source>
</evidence>
<dbReference type="GO" id="GO:0005829">
    <property type="term" value="C:cytosol"/>
    <property type="evidence" value="ECO:0007669"/>
    <property type="project" value="TreeGrafter"/>
</dbReference>
<keyword evidence="10" id="KW-1185">Reference proteome</keyword>
<sequence length="437" mass="48248">MSSSSADAEVLTSLSSIESSTVSQADKVNQFSNLLTRITTESLPDKLVPNMLAFVDSVLAESVGIVASRPILSVFVSAVEALPDLQARKAICAYTTEKLRPRIVSFEEQDSKLREILATVYETEDDNAEAAKALQGITLESSQRLIDDQYRLDIYIRIMRNLLEDDDTTAADSYLNRATYLIYKSTNPESTLLFQLCQARVLDAKRQFLNACQRYHQLSFSPLIAETERMHCLSAAITCAVLAPAGPQRSRSLATLYKDDRSPQLPADYSMLEKMYLDRLLSPQEVTDFSERLKPHQLAKLGDGSTVLAKAVIEHNLLATSKLYNNIGVEELGVLLGLSGAKAEEYAARMIEQKRLAGRIDQIDKLIYFDVGGLTASVTQDAASEKDAGGGQADAVIGKELRKWDERIAGVAQEVENITSMLQNEYPDFVARYLLAA</sequence>
<organism evidence="9 10">
    <name type="scientific">Terfezia boudieri ATCC MYA-4762</name>
    <dbReference type="NCBI Taxonomy" id="1051890"/>
    <lineage>
        <taxon>Eukaryota</taxon>
        <taxon>Fungi</taxon>
        <taxon>Dikarya</taxon>
        <taxon>Ascomycota</taxon>
        <taxon>Pezizomycotina</taxon>
        <taxon>Pezizomycetes</taxon>
        <taxon>Pezizales</taxon>
        <taxon>Pezizaceae</taxon>
        <taxon>Terfezia</taxon>
    </lineage>
</organism>
<dbReference type="PANTHER" id="PTHR10855:SF2">
    <property type="entry name" value="COP9 SIGNALOSOME COMPLEX SUBUNIT 4"/>
    <property type="match status" value="1"/>
</dbReference>
<dbReference type="PANTHER" id="PTHR10855">
    <property type="entry name" value="26S PROTEASOME NON-ATPASE REGULATORY SUBUNIT 12/COP9 SIGNALOSOME COMPLEX SUBUNIT 4"/>
    <property type="match status" value="1"/>
</dbReference>
<dbReference type="InterPro" id="IPR000717">
    <property type="entry name" value="PCI_dom"/>
</dbReference>
<comment type="subcellular location">
    <subcellularLocation>
        <location evidence="2">Cytoplasm</location>
    </subcellularLocation>
    <subcellularLocation>
        <location evidence="1">Nucleus</location>
    </subcellularLocation>
</comment>
<dbReference type="AlphaFoldDB" id="A0A3N4LSD7"/>
<evidence type="ECO:0000259" key="8">
    <source>
        <dbReference type="PROSITE" id="PS50250"/>
    </source>
</evidence>
<keyword evidence="6" id="KW-0736">Signalosome</keyword>
<dbReference type="InParanoid" id="A0A3N4LSD7"/>
<proteinExistence type="inferred from homology"/>
<dbReference type="Proteomes" id="UP000267821">
    <property type="component" value="Unassembled WGS sequence"/>
</dbReference>
<dbReference type="Gene3D" id="1.10.10.10">
    <property type="entry name" value="Winged helix-like DNA-binding domain superfamily/Winged helix DNA-binding domain"/>
    <property type="match status" value="1"/>
</dbReference>
<evidence type="ECO:0000256" key="2">
    <source>
        <dbReference type="ARBA" id="ARBA00004496"/>
    </source>
</evidence>
<dbReference type="SUPFAM" id="SSF46785">
    <property type="entry name" value="Winged helix' DNA-binding domain"/>
    <property type="match status" value="1"/>
</dbReference>